<evidence type="ECO:0000256" key="2">
    <source>
        <dbReference type="ARBA" id="ARBA00004881"/>
    </source>
</evidence>
<dbReference type="GO" id="GO:0006004">
    <property type="term" value="P:fucose metabolic process"/>
    <property type="evidence" value="ECO:0007669"/>
    <property type="project" value="UniProtKB-KW"/>
</dbReference>
<evidence type="ECO:0000256" key="6">
    <source>
        <dbReference type="ARBA" id="ARBA00022692"/>
    </source>
</evidence>
<dbReference type="PANTHER" id="PTHR13398:SF0">
    <property type="entry name" value="GDP-FUCOSE PROTEIN O-FUCOSYLTRANSFERASE 2"/>
    <property type="match status" value="1"/>
</dbReference>
<evidence type="ECO:0000256" key="12">
    <source>
        <dbReference type="ARBA" id="ARBA00023277"/>
    </source>
</evidence>
<dbReference type="Proteomes" id="UP000694251">
    <property type="component" value="Chromosome 1"/>
</dbReference>
<evidence type="ECO:0000256" key="8">
    <source>
        <dbReference type="ARBA" id="ARBA00022989"/>
    </source>
</evidence>
<evidence type="ECO:0000256" key="13">
    <source>
        <dbReference type="ARBA" id="ARBA00030350"/>
    </source>
</evidence>
<proteinExistence type="inferred from homology"/>
<evidence type="ECO:0000313" key="17">
    <source>
        <dbReference type="Proteomes" id="UP000694251"/>
    </source>
</evidence>
<keyword evidence="7" id="KW-0735">Signal-anchor</keyword>
<dbReference type="GO" id="GO:0016020">
    <property type="term" value="C:membrane"/>
    <property type="evidence" value="ECO:0007669"/>
    <property type="project" value="UniProtKB-SubCell"/>
</dbReference>
<keyword evidence="8 15" id="KW-1133">Transmembrane helix</keyword>
<comment type="subcellular location">
    <subcellularLocation>
        <location evidence="1">Membrane</location>
        <topology evidence="1">Single-pass type II membrane protein</topology>
    </subcellularLocation>
</comment>
<sequence length="536" mass="60688">MVRNSSDEEEDHRNLIPQNDTRDNDLNLRPDARTVNMANGGGRSPRSALQIDEILSRARNRWKISVNKRYVVAAVSLTLFVGLLFLFTDTRTFFSSFKLDPMSSRVKESELQALNLLRQQQLALVSLLNRTNFNSSNAISSSVVIDNVKAALLKQISVNKEIEEVLLSPHRTGNYSITASGSDSFTGSYNADICRKVDQKLLDRKTIEWKPRPDKFLFAICLSGQMSNHLICLEKHMFFAALLDRVLVIPSSKFDYQYDKVIDIERINTCLGRTVVISFDQFKEIDKKNNAHIDRFICYVSSPQPCYVDEDHIKKLKGLGVSIGGKLEAPWSEDIKKPTKRTSQEVVEKFKSDDGVIAIGDVFYADMEQDLVMQPGGPINHKCKTLIEPSRLILVTAQRFIQTFLGKNFISLHLRRHGFLKFCNAKSPSCFYPIPQAADCISRMVERANAPVIYLSTDAAESETGLLQSLVVVDGKVVPLVKRPPQNSAEKWDSLLYRHGIEDDSQVTHLLLCLWAKDLVLYLNRISNVVLNRNQF</sequence>
<comment type="similarity">
    <text evidence="3">Belongs to the glycosyltransferase GT106 family.</text>
</comment>
<evidence type="ECO:0000256" key="9">
    <source>
        <dbReference type="ARBA" id="ARBA00023136"/>
    </source>
</evidence>
<dbReference type="GO" id="GO:0046922">
    <property type="term" value="F:peptide-O-fucosyltransferase activity"/>
    <property type="evidence" value="ECO:0007669"/>
    <property type="project" value="InterPro"/>
</dbReference>
<keyword evidence="4" id="KW-0328">Glycosyltransferase</keyword>
<evidence type="ECO:0000256" key="15">
    <source>
        <dbReference type="SAM" id="Phobius"/>
    </source>
</evidence>
<keyword evidence="10" id="KW-0325">Glycoprotein</keyword>
<dbReference type="PANTHER" id="PTHR13398">
    <property type="entry name" value="GDP-FUCOSE PROTEIN O-FUCOSYLTRANSFERASE 2"/>
    <property type="match status" value="1"/>
</dbReference>
<comment type="pathway">
    <text evidence="2">Glycan metabolism.</text>
</comment>
<feature type="transmembrane region" description="Helical" evidence="15">
    <location>
        <begin position="70"/>
        <end position="88"/>
    </location>
</feature>
<keyword evidence="12" id="KW-0119">Carbohydrate metabolism</keyword>
<keyword evidence="6 15" id="KW-0812">Transmembrane</keyword>
<dbReference type="AlphaFoldDB" id="A0A8T2H338"/>
<evidence type="ECO:0000256" key="7">
    <source>
        <dbReference type="ARBA" id="ARBA00022968"/>
    </source>
</evidence>
<evidence type="ECO:0000256" key="4">
    <source>
        <dbReference type="ARBA" id="ARBA00022676"/>
    </source>
</evidence>
<name>A0A8T2H338_ARASU</name>
<reference evidence="16 17" key="1">
    <citation type="submission" date="2020-12" db="EMBL/GenBank/DDBJ databases">
        <title>Concerted genomic and epigenomic changes stabilize Arabidopsis allopolyploids.</title>
        <authorList>
            <person name="Chen Z."/>
        </authorList>
    </citation>
    <scope>NUCLEOTIDE SEQUENCE [LARGE SCALE GENOMIC DNA]</scope>
    <source>
        <strain evidence="16">As9502</strain>
        <tissue evidence="16">Leaf</tissue>
    </source>
</reference>
<evidence type="ECO:0000256" key="1">
    <source>
        <dbReference type="ARBA" id="ARBA00004606"/>
    </source>
</evidence>
<gene>
    <name evidence="16" type="ORF">ISN44_As01g017640</name>
</gene>
<evidence type="ECO:0000313" key="16">
    <source>
        <dbReference type="EMBL" id="KAG7654601.1"/>
    </source>
</evidence>
<keyword evidence="9 15" id="KW-0472">Membrane</keyword>
<comment type="caution">
    <text evidence="16">The sequence shown here is derived from an EMBL/GenBank/DDBJ whole genome shotgun (WGS) entry which is preliminary data.</text>
</comment>
<keyword evidence="5" id="KW-0808">Transferase</keyword>
<evidence type="ECO:0000256" key="14">
    <source>
        <dbReference type="SAM" id="MobiDB-lite"/>
    </source>
</evidence>
<dbReference type="InterPro" id="IPR045130">
    <property type="entry name" value="OFUT2-like"/>
</dbReference>
<dbReference type="EMBL" id="JAEFBJ010000001">
    <property type="protein sequence ID" value="KAG7654601.1"/>
    <property type="molecule type" value="Genomic_DNA"/>
</dbReference>
<dbReference type="FunFam" id="3.40.50.11350:FF:000005">
    <property type="entry name" value="O-fucosyltransferase family protein"/>
    <property type="match status" value="1"/>
</dbReference>
<keyword evidence="17" id="KW-1185">Reference proteome</keyword>
<evidence type="ECO:0000256" key="10">
    <source>
        <dbReference type="ARBA" id="ARBA00023180"/>
    </source>
</evidence>
<evidence type="ECO:0000256" key="3">
    <source>
        <dbReference type="ARBA" id="ARBA00007737"/>
    </source>
</evidence>
<evidence type="ECO:0000256" key="5">
    <source>
        <dbReference type="ARBA" id="ARBA00022679"/>
    </source>
</evidence>
<keyword evidence="11" id="KW-0294">Fucose metabolism</keyword>
<protein>
    <recommendedName>
        <fullName evidence="13">O-fucosyltransferase family protein</fullName>
    </recommendedName>
</protein>
<evidence type="ECO:0000256" key="11">
    <source>
        <dbReference type="ARBA" id="ARBA00023253"/>
    </source>
</evidence>
<accession>A0A8T2H338</accession>
<organism evidence="16 17">
    <name type="scientific">Arabidopsis suecica</name>
    <name type="common">Swedish thale-cress</name>
    <name type="synonym">Cardaminopsis suecica</name>
    <dbReference type="NCBI Taxonomy" id="45249"/>
    <lineage>
        <taxon>Eukaryota</taxon>
        <taxon>Viridiplantae</taxon>
        <taxon>Streptophyta</taxon>
        <taxon>Embryophyta</taxon>
        <taxon>Tracheophyta</taxon>
        <taxon>Spermatophyta</taxon>
        <taxon>Magnoliopsida</taxon>
        <taxon>eudicotyledons</taxon>
        <taxon>Gunneridae</taxon>
        <taxon>Pentapetalae</taxon>
        <taxon>rosids</taxon>
        <taxon>malvids</taxon>
        <taxon>Brassicales</taxon>
        <taxon>Brassicaceae</taxon>
        <taxon>Camelineae</taxon>
        <taxon>Arabidopsis</taxon>
    </lineage>
</organism>
<dbReference type="OrthoDB" id="422368at2759"/>
<feature type="region of interest" description="Disordered" evidence="14">
    <location>
        <begin position="1"/>
        <end position="28"/>
    </location>
</feature>